<dbReference type="EMBL" id="JAEPRB010000496">
    <property type="protein sequence ID" value="KAG2215668.1"/>
    <property type="molecule type" value="Genomic_DNA"/>
</dbReference>
<feature type="region of interest" description="Disordered" evidence="1">
    <location>
        <begin position="51"/>
        <end position="78"/>
    </location>
</feature>
<protein>
    <submittedName>
        <fullName evidence="2">Uncharacterized protein</fullName>
    </submittedName>
</protein>
<organism evidence="2 3">
    <name type="scientific">Circinella minor</name>
    <dbReference type="NCBI Taxonomy" id="1195481"/>
    <lineage>
        <taxon>Eukaryota</taxon>
        <taxon>Fungi</taxon>
        <taxon>Fungi incertae sedis</taxon>
        <taxon>Mucoromycota</taxon>
        <taxon>Mucoromycotina</taxon>
        <taxon>Mucoromycetes</taxon>
        <taxon>Mucorales</taxon>
        <taxon>Lichtheimiaceae</taxon>
        <taxon>Circinella</taxon>
    </lineage>
</organism>
<dbReference type="AlphaFoldDB" id="A0A8H7RTT5"/>
<name>A0A8H7RTT5_9FUNG</name>
<proteinExistence type="predicted"/>
<dbReference type="Proteomes" id="UP000646827">
    <property type="component" value="Unassembled WGS sequence"/>
</dbReference>
<dbReference type="OrthoDB" id="2294392at2759"/>
<evidence type="ECO:0000256" key="1">
    <source>
        <dbReference type="SAM" id="MobiDB-lite"/>
    </source>
</evidence>
<sequence>MENYLTTAFIAQPEDDGSTIELKVSRMDYHNWIEEQEKYYNCKFYNKTNGSKTSDRKTKNEECLRNGYTPPPPGQKRSRGKLGYIFNERFVCQCVGPPRGETSFCSNCQAGFTAFVNKDSEDKNMITVQYRRKHTGHEPGSNIDTRSSMLPRFVMEFIQAQVEKSLT</sequence>
<evidence type="ECO:0000313" key="2">
    <source>
        <dbReference type="EMBL" id="KAG2215668.1"/>
    </source>
</evidence>
<comment type="caution">
    <text evidence="2">The sequence shown here is derived from an EMBL/GenBank/DDBJ whole genome shotgun (WGS) entry which is preliminary data.</text>
</comment>
<gene>
    <name evidence="2" type="ORF">INT45_009684</name>
</gene>
<accession>A0A8H7RTT5</accession>
<reference evidence="2 3" key="1">
    <citation type="submission" date="2020-12" db="EMBL/GenBank/DDBJ databases">
        <title>Metabolic potential, ecology and presence of endohyphal bacteria is reflected in genomic diversity of Mucoromycotina.</title>
        <authorList>
            <person name="Muszewska A."/>
            <person name="Okrasinska A."/>
            <person name="Steczkiewicz K."/>
            <person name="Drgas O."/>
            <person name="Orlowska M."/>
            <person name="Perlinska-Lenart U."/>
            <person name="Aleksandrzak-Piekarczyk T."/>
            <person name="Szatraj K."/>
            <person name="Zielenkiewicz U."/>
            <person name="Pilsyk S."/>
            <person name="Malc E."/>
            <person name="Mieczkowski P."/>
            <person name="Kruszewska J.S."/>
            <person name="Biernat P."/>
            <person name="Pawlowska J."/>
        </authorList>
    </citation>
    <scope>NUCLEOTIDE SEQUENCE [LARGE SCALE GENOMIC DNA]</scope>
    <source>
        <strain evidence="2 3">CBS 142.35</strain>
    </source>
</reference>
<evidence type="ECO:0000313" key="3">
    <source>
        <dbReference type="Proteomes" id="UP000646827"/>
    </source>
</evidence>
<feature type="compositionally biased region" description="Basic and acidic residues" evidence="1">
    <location>
        <begin position="53"/>
        <end position="64"/>
    </location>
</feature>
<keyword evidence="3" id="KW-1185">Reference proteome</keyword>